<dbReference type="HOGENOM" id="CLU_026171_0_0_1"/>
<dbReference type="OrthoDB" id="3253416at2759"/>
<protein>
    <submittedName>
        <fullName evidence="2">Uncharacterized protein</fullName>
    </submittedName>
</protein>
<dbReference type="Proteomes" id="UP000054166">
    <property type="component" value="Unassembled WGS sequence"/>
</dbReference>
<dbReference type="EMBL" id="KN833091">
    <property type="protein sequence ID" value="KIM73178.1"/>
    <property type="molecule type" value="Genomic_DNA"/>
</dbReference>
<name>A0A0C3AHA5_PILCF</name>
<accession>A0A0C3AHA5</accession>
<dbReference type="InParanoid" id="A0A0C3AHA5"/>
<feature type="region of interest" description="Disordered" evidence="1">
    <location>
        <begin position="171"/>
        <end position="190"/>
    </location>
</feature>
<feature type="region of interest" description="Disordered" evidence="1">
    <location>
        <begin position="197"/>
        <end position="231"/>
    </location>
</feature>
<sequence length="676" mass="73176">MTEPSLGLRPFFASEMARLSAGCASDGLGISTSQQGFHSAWHRDSQSRKLTRSNGFHLVADIIEALDRTTALGSVTFHIHGECAPGASLGNNITVHASTMLLNNPGASDGLAHMAEIFRDDVAGAYREDWLLRAVNENYLPAQAMSPPSSPVKGAGVVAQQHFASLARAPKVRMECPPSTSSSISTASSLTESALAYHTHDSSPPTPRAKSRRTHTSAQPPSHAALPATLHKTPIKVQTTSLLPSSLTLSSTVTLSSPVVSGTISGVTGSSLLNVVEDFMKDIGKGGTDDREIVRDIYLFTGRALWESSIMERVGLSLGSAKALRARPAKISPLLKAHKKAISTAAAHSLNEDIEVAITSVDTIIDGLAMKHGKSVEVIQELIHLGGHVLKSRRTVGINNAYAHCEARCEGAWVDDPTKDSIRTIIGEAKHLGGYQHLSQDLQQVLIDQLTLSRQEETTGIVRRPQAQLQDARAVMERVRRELTNLHTRDGMEFIMVCVRSSARHLSKTVTFLTPAAKAFLTTVTKVQPLIWVNQFEAFAINGIAGVLHNHELRKDEMKGHIRETLRAQIETLSGKPIKCLEFDNYEKKIAEKLGVVIVGWTCPDFVSPSAFKTIAQVEQLYDAVNSGSCKAEKLSPAAWAARKASNRSRLALGEDVYGKEEVTKGVKRKAADDEE</sequence>
<gene>
    <name evidence="2" type="ORF">PILCRDRAFT_15485</name>
</gene>
<evidence type="ECO:0000256" key="1">
    <source>
        <dbReference type="SAM" id="MobiDB-lite"/>
    </source>
</evidence>
<reference evidence="3" key="2">
    <citation type="submission" date="2015-01" db="EMBL/GenBank/DDBJ databases">
        <title>Evolutionary Origins and Diversification of the Mycorrhizal Mutualists.</title>
        <authorList>
            <consortium name="DOE Joint Genome Institute"/>
            <consortium name="Mycorrhizal Genomics Consortium"/>
            <person name="Kohler A."/>
            <person name="Kuo A."/>
            <person name="Nagy L.G."/>
            <person name="Floudas D."/>
            <person name="Copeland A."/>
            <person name="Barry K.W."/>
            <person name="Cichocki N."/>
            <person name="Veneault-Fourrey C."/>
            <person name="LaButti K."/>
            <person name="Lindquist E.A."/>
            <person name="Lipzen A."/>
            <person name="Lundell T."/>
            <person name="Morin E."/>
            <person name="Murat C."/>
            <person name="Riley R."/>
            <person name="Ohm R."/>
            <person name="Sun H."/>
            <person name="Tunlid A."/>
            <person name="Henrissat B."/>
            <person name="Grigoriev I.V."/>
            <person name="Hibbett D.S."/>
            <person name="Martin F."/>
        </authorList>
    </citation>
    <scope>NUCLEOTIDE SEQUENCE [LARGE SCALE GENOMIC DNA]</scope>
    <source>
        <strain evidence="3">F 1598</strain>
    </source>
</reference>
<proteinExistence type="predicted"/>
<keyword evidence="3" id="KW-1185">Reference proteome</keyword>
<reference evidence="2 3" key="1">
    <citation type="submission" date="2014-04" db="EMBL/GenBank/DDBJ databases">
        <authorList>
            <consortium name="DOE Joint Genome Institute"/>
            <person name="Kuo A."/>
            <person name="Tarkka M."/>
            <person name="Buscot F."/>
            <person name="Kohler A."/>
            <person name="Nagy L.G."/>
            <person name="Floudas D."/>
            <person name="Copeland A."/>
            <person name="Barry K.W."/>
            <person name="Cichocki N."/>
            <person name="Veneault-Fourrey C."/>
            <person name="LaButti K."/>
            <person name="Lindquist E.A."/>
            <person name="Lipzen A."/>
            <person name="Lundell T."/>
            <person name="Morin E."/>
            <person name="Murat C."/>
            <person name="Sun H."/>
            <person name="Tunlid A."/>
            <person name="Henrissat B."/>
            <person name="Grigoriev I.V."/>
            <person name="Hibbett D.S."/>
            <person name="Martin F."/>
            <person name="Nordberg H.P."/>
            <person name="Cantor M.N."/>
            <person name="Hua S.X."/>
        </authorList>
    </citation>
    <scope>NUCLEOTIDE SEQUENCE [LARGE SCALE GENOMIC DNA]</scope>
    <source>
        <strain evidence="2 3">F 1598</strain>
    </source>
</reference>
<organism evidence="2 3">
    <name type="scientific">Piloderma croceum (strain F 1598)</name>
    <dbReference type="NCBI Taxonomy" id="765440"/>
    <lineage>
        <taxon>Eukaryota</taxon>
        <taxon>Fungi</taxon>
        <taxon>Dikarya</taxon>
        <taxon>Basidiomycota</taxon>
        <taxon>Agaricomycotina</taxon>
        <taxon>Agaricomycetes</taxon>
        <taxon>Agaricomycetidae</taxon>
        <taxon>Atheliales</taxon>
        <taxon>Atheliaceae</taxon>
        <taxon>Piloderma</taxon>
    </lineage>
</organism>
<evidence type="ECO:0000313" key="3">
    <source>
        <dbReference type="Proteomes" id="UP000054166"/>
    </source>
</evidence>
<feature type="compositionally biased region" description="Low complexity" evidence="1">
    <location>
        <begin position="179"/>
        <end position="190"/>
    </location>
</feature>
<evidence type="ECO:0000313" key="2">
    <source>
        <dbReference type="EMBL" id="KIM73178.1"/>
    </source>
</evidence>
<dbReference type="AlphaFoldDB" id="A0A0C3AHA5"/>